<protein>
    <recommendedName>
        <fullName evidence="11">Sodium/hydrogen exchanger 8</fullName>
    </recommendedName>
    <alternativeName>
        <fullName evidence="12">Na(+)/H(+) exchanger 8</fullName>
    </alternativeName>
    <alternativeName>
        <fullName evidence="13">Solute carrier family 9 member 8</fullName>
    </alternativeName>
</protein>
<reference evidence="17" key="1">
    <citation type="submission" date="2022-07" db="EMBL/GenBank/DDBJ databases">
        <title>Genome analysis of Parmales, a sister group of diatoms, reveals the evolutionary specialization of diatoms from phago-mixotrophs to photoautotrophs.</title>
        <authorList>
            <person name="Ban H."/>
            <person name="Sato S."/>
            <person name="Yoshikawa S."/>
            <person name="Kazumasa Y."/>
            <person name="Nakamura Y."/>
            <person name="Ichinomiya M."/>
            <person name="Saitoh K."/>
            <person name="Sato N."/>
            <person name="Blanc-Mathieu R."/>
            <person name="Endo H."/>
            <person name="Kuwata A."/>
            <person name="Ogata H."/>
        </authorList>
    </citation>
    <scope>NUCLEOTIDE SEQUENCE</scope>
</reference>
<evidence type="ECO:0000259" key="16">
    <source>
        <dbReference type="Pfam" id="PF00999"/>
    </source>
</evidence>
<feature type="transmembrane region" description="Helical" evidence="15">
    <location>
        <begin position="49"/>
        <end position="67"/>
    </location>
</feature>
<keyword evidence="5 15" id="KW-1133">Transmembrane helix</keyword>
<dbReference type="GO" id="GO:0015386">
    <property type="term" value="F:potassium:proton antiporter activity"/>
    <property type="evidence" value="ECO:0007669"/>
    <property type="project" value="TreeGrafter"/>
</dbReference>
<keyword evidence="2" id="KW-0813">Transport</keyword>
<keyword evidence="6" id="KW-0333">Golgi apparatus</keyword>
<dbReference type="PANTHER" id="PTHR10110:SF191">
    <property type="entry name" value="SODIUM_HYDROGEN EXCHANGER 8"/>
    <property type="match status" value="1"/>
</dbReference>
<evidence type="ECO:0000256" key="3">
    <source>
        <dbReference type="ARBA" id="ARBA00022449"/>
    </source>
</evidence>
<feature type="region of interest" description="Disordered" evidence="14">
    <location>
        <begin position="629"/>
        <end position="704"/>
    </location>
</feature>
<evidence type="ECO:0000256" key="9">
    <source>
        <dbReference type="ARBA" id="ARBA00023136"/>
    </source>
</evidence>
<feature type="transmembrane region" description="Helical" evidence="15">
    <location>
        <begin position="153"/>
        <end position="174"/>
    </location>
</feature>
<dbReference type="EMBL" id="BRXZ01002557">
    <property type="protein sequence ID" value="GMH64883.1"/>
    <property type="molecule type" value="Genomic_DNA"/>
</dbReference>
<dbReference type="PANTHER" id="PTHR10110">
    <property type="entry name" value="SODIUM/HYDROGEN EXCHANGER"/>
    <property type="match status" value="1"/>
</dbReference>
<dbReference type="GO" id="GO:0051453">
    <property type="term" value="P:regulation of intracellular pH"/>
    <property type="evidence" value="ECO:0007669"/>
    <property type="project" value="TreeGrafter"/>
</dbReference>
<evidence type="ECO:0000256" key="4">
    <source>
        <dbReference type="ARBA" id="ARBA00022692"/>
    </source>
</evidence>
<feature type="transmembrane region" description="Helical" evidence="15">
    <location>
        <begin position="494"/>
        <end position="512"/>
    </location>
</feature>
<evidence type="ECO:0000256" key="8">
    <source>
        <dbReference type="ARBA" id="ARBA00023065"/>
    </source>
</evidence>
<keyword evidence="3" id="KW-0050">Antiport</keyword>
<dbReference type="OrthoDB" id="196264at2759"/>
<proteinExistence type="predicted"/>
<evidence type="ECO:0000256" key="6">
    <source>
        <dbReference type="ARBA" id="ARBA00023034"/>
    </source>
</evidence>
<feature type="domain" description="Cation/H+ exchanger transmembrane" evidence="16">
    <location>
        <begin position="454"/>
        <end position="519"/>
    </location>
</feature>
<keyword evidence="7" id="KW-0915">Sodium</keyword>
<keyword evidence="9 15" id="KW-0472">Membrane</keyword>
<dbReference type="Proteomes" id="UP001165082">
    <property type="component" value="Unassembled WGS sequence"/>
</dbReference>
<dbReference type="AlphaFoldDB" id="A0A9W7A932"/>
<feature type="compositionally biased region" description="Polar residues" evidence="14">
    <location>
        <begin position="599"/>
        <end position="612"/>
    </location>
</feature>
<feature type="non-terminal residue" evidence="17">
    <location>
        <position position="1"/>
    </location>
</feature>
<evidence type="ECO:0000256" key="2">
    <source>
        <dbReference type="ARBA" id="ARBA00022448"/>
    </source>
</evidence>
<dbReference type="Pfam" id="PF00999">
    <property type="entry name" value="Na_H_Exchanger"/>
    <property type="match status" value="2"/>
</dbReference>
<dbReference type="InterPro" id="IPR004709">
    <property type="entry name" value="NaH_exchanger"/>
</dbReference>
<dbReference type="InterPro" id="IPR018422">
    <property type="entry name" value="Cation/H_exchanger_CPA1"/>
</dbReference>
<feature type="transmembrane region" description="Helical" evidence="15">
    <location>
        <begin position="79"/>
        <end position="97"/>
    </location>
</feature>
<evidence type="ECO:0000256" key="14">
    <source>
        <dbReference type="SAM" id="MobiDB-lite"/>
    </source>
</evidence>
<feature type="domain" description="Cation/H+ exchanger transmembrane" evidence="16">
    <location>
        <begin position="37"/>
        <end position="369"/>
    </location>
</feature>
<keyword evidence="8" id="KW-0406">Ion transport</keyword>
<evidence type="ECO:0000256" key="11">
    <source>
        <dbReference type="ARBA" id="ARBA00040570"/>
    </source>
</evidence>
<dbReference type="GO" id="GO:0015385">
    <property type="term" value="F:sodium:proton antiporter activity"/>
    <property type="evidence" value="ECO:0007669"/>
    <property type="project" value="InterPro"/>
</dbReference>
<feature type="transmembrane region" description="Helical" evidence="15">
    <location>
        <begin position="16"/>
        <end position="37"/>
    </location>
</feature>
<sequence>MGFGDFGTSIDTEVSILTFAILSLLTLTFLTSHYLHTTFPSTRSSLPEAAIAILIGLAAGGAIEGATMIDGLSDKSEDIVVFDPVTFLVIQLPPIIFNSGYHIDRSMFVANLVPISLFAVLGTAMSTLIVAFSLNYVVQNKILTSISMTFPELAAFGALISATDPVSTLAVFQAKKVDLQLFYLVFGESVVNDAVGLVLFDTCSKIVMDDEDFDILFAVLNLFFIFLTSLLLGLFFTILFAITLRKFNFHHNQLVELSLFVMIVYFPYVCAEFCGISGIVTLLFTAMFASRYVTPNLSDQTKEDAESFFRLICHISETSIFLILGLSVIKTIKLAPPHFAFLFWTLLSCLAARAFNVYSLSAAYNFVHRGSSERLFGGEEKKKIEGRGGGEGEKKGEKDGDRQSILDGEVDDSDDDSDDKAHRSSFLGESQESRGSRGSYVFGYGSGQSDSILLNTHHIPTRTQHMVVFSGLRGAVAFCCASNFPDKHEGIRDQIVLITMFVVLISVFLLGSTTDPMLRLLKIETGVDETKYEILLSELKVRFMATFDVLLSRLCLDQGLWDFDYYYRDSTHGWHESLINFVSGGNNSSLISRPEGLEGTNSAGSSIGSNLDSLGVTPEDRIRAIMEYKPEGDPAEGAEVGSGGPKPAAKKKKKRDSGGVQFFSDLVDEGEKRRHRKGSKSADAQRNSLHEPLIPHREDIEEGR</sequence>
<evidence type="ECO:0000313" key="18">
    <source>
        <dbReference type="Proteomes" id="UP001165082"/>
    </source>
</evidence>
<feature type="transmembrane region" description="Helical" evidence="15">
    <location>
        <begin position="308"/>
        <end position="329"/>
    </location>
</feature>
<feature type="compositionally biased region" description="Basic and acidic residues" evidence="14">
    <location>
        <begin position="378"/>
        <end position="404"/>
    </location>
</feature>
<comment type="caution">
    <text evidence="17">The sequence shown here is derived from an EMBL/GenBank/DDBJ whole genome shotgun (WGS) entry which is preliminary data.</text>
</comment>
<comment type="subcellular location">
    <subcellularLocation>
        <location evidence="1">Golgi apparatus membrane</location>
        <topology evidence="1">Multi-pass membrane protein</topology>
    </subcellularLocation>
</comment>
<feature type="transmembrane region" description="Helical" evidence="15">
    <location>
        <begin position="341"/>
        <end position="367"/>
    </location>
</feature>
<evidence type="ECO:0000256" key="5">
    <source>
        <dbReference type="ARBA" id="ARBA00022989"/>
    </source>
</evidence>
<gene>
    <name evidence="17" type="ORF">TrRE_jg6655</name>
</gene>
<feature type="region of interest" description="Disordered" evidence="14">
    <location>
        <begin position="378"/>
        <end position="437"/>
    </location>
</feature>
<dbReference type="PRINTS" id="PR01084">
    <property type="entry name" value="NAHEXCHNGR"/>
</dbReference>
<name>A0A9W7A932_9STRA</name>
<evidence type="ECO:0000256" key="1">
    <source>
        <dbReference type="ARBA" id="ARBA00004653"/>
    </source>
</evidence>
<feature type="transmembrane region" description="Helical" evidence="15">
    <location>
        <begin position="215"/>
        <end position="242"/>
    </location>
</feature>
<dbReference type="InterPro" id="IPR006153">
    <property type="entry name" value="Cation/H_exchanger_TM"/>
</dbReference>
<evidence type="ECO:0000256" key="12">
    <source>
        <dbReference type="ARBA" id="ARBA00042291"/>
    </source>
</evidence>
<keyword evidence="4 15" id="KW-0812">Transmembrane</keyword>
<keyword evidence="18" id="KW-1185">Reference proteome</keyword>
<organism evidence="17 18">
    <name type="scientific">Triparma retinervis</name>
    <dbReference type="NCBI Taxonomy" id="2557542"/>
    <lineage>
        <taxon>Eukaryota</taxon>
        <taxon>Sar</taxon>
        <taxon>Stramenopiles</taxon>
        <taxon>Ochrophyta</taxon>
        <taxon>Bolidophyceae</taxon>
        <taxon>Parmales</taxon>
        <taxon>Triparmaceae</taxon>
        <taxon>Triparma</taxon>
    </lineage>
</organism>
<evidence type="ECO:0000256" key="7">
    <source>
        <dbReference type="ARBA" id="ARBA00023053"/>
    </source>
</evidence>
<feature type="transmembrane region" description="Helical" evidence="15">
    <location>
        <begin position="109"/>
        <end position="133"/>
    </location>
</feature>
<dbReference type="GO" id="GO:0098719">
    <property type="term" value="P:sodium ion import across plasma membrane"/>
    <property type="evidence" value="ECO:0007669"/>
    <property type="project" value="TreeGrafter"/>
</dbReference>
<keyword evidence="10" id="KW-0739">Sodium transport</keyword>
<dbReference type="Gene3D" id="6.10.140.1330">
    <property type="match status" value="1"/>
</dbReference>
<evidence type="ECO:0000256" key="15">
    <source>
        <dbReference type="SAM" id="Phobius"/>
    </source>
</evidence>
<evidence type="ECO:0000256" key="13">
    <source>
        <dbReference type="ARBA" id="ARBA00042692"/>
    </source>
</evidence>
<accession>A0A9W7A932</accession>
<feature type="compositionally biased region" description="Acidic residues" evidence="14">
    <location>
        <begin position="408"/>
        <end position="418"/>
    </location>
</feature>
<feature type="compositionally biased region" description="Basic and acidic residues" evidence="14">
    <location>
        <begin position="693"/>
        <end position="704"/>
    </location>
</feature>
<feature type="region of interest" description="Disordered" evidence="14">
    <location>
        <begin position="592"/>
        <end position="615"/>
    </location>
</feature>
<evidence type="ECO:0000256" key="10">
    <source>
        <dbReference type="ARBA" id="ARBA00023201"/>
    </source>
</evidence>
<feature type="transmembrane region" description="Helical" evidence="15">
    <location>
        <begin position="263"/>
        <end position="288"/>
    </location>
</feature>
<dbReference type="GO" id="GO:0005886">
    <property type="term" value="C:plasma membrane"/>
    <property type="evidence" value="ECO:0007669"/>
    <property type="project" value="UniProtKB-SubCell"/>
</dbReference>
<evidence type="ECO:0000313" key="17">
    <source>
        <dbReference type="EMBL" id="GMH64883.1"/>
    </source>
</evidence>